<dbReference type="Proteomes" id="UP000199288">
    <property type="component" value="Unassembled WGS sequence"/>
</dbReference>
<dbReference type="PANTHER" id="PTHR30514">
    <property type="entry name" value="GLUCOKINASE"/>
    <property type="match status" value="1"/>
</dbReference>
<evidence type="ECO:0000313" key="7">
    <source>
        <dbReference type="Proteomes" id="UP000199288"/>
    </source>
</evidence>
<evidence type="ECO:0000259" key="5">
    <source>
        <dbReference type="PROSITE" id="PS51464"/>
    </source>
</evidence>
<dbReference type="Pfam" id="PF01418">
    <property type="entry name" value="HTH_6"/>
    <property type="match status" value="1"/>
</dbReference>
<dbReference type="GO" id="GO:1901135">
    <property type="term" value="P:carbohydrate derivative metabolic process"/>
    <property type="evidence" value="ECO:0007669"/>
    <property type="project" value="InterPro"/>
</dbReference>
<dbReference type="CDD" id="cd05013">
    <property type="entry name" value="SIS_RpiR"/>
    <property type="match status" value="1"/>
</dbReference>
<keyword evidence="7" id="KW-1185">Reference proteome</keyword>
<keyword evidence="1" id="KW-0805">Transcription regulation</keyword>
<evidence type="ECO:0000259" key="4">
    <source>
        <dbReference type="PROSITE" id="PS51071"/>
    </source>
</evidence>
<dbReference type="GO" id="GO:0097367">
    <property type="term" value="F:carbohydrate derivative binding"/>
    <property type="evidence" value="ECO:0007669"/>
    <property type="project" value="InterPro"/>
</dbReference>
<feature type="domain" description="SIS" evidence="5">
    <location>
        <begin position="129"/>
        <end position="269"/>
    </location>
</feature>
<evidence type="ECO:0000256" key="3">
    <source>
        <dbReference type="ARBA" id="ARBA00023163"/>
    </source>
</evidence>
<dbReference type="InterPro" id="IPR035472">
    <property type="entry name" value="RpiR-like_SIS"/>
</dbReference>
<gene>
    <name evidence="6" type="ORF">SAMN02910418_01380</name>
</gene>
<evidence type="ECO:0000256" key="2">
    <source>
        <dbReference type="ARBA" id="ARBA00023125"/>
    </source>
</evidence>
<evidence type="ECO:0000256" key="1">
    <source>
        <dbReference type="ARBA" id="ARBA00023015"/>
    </source>
</evidence>
<dbReference type="PROSITE" id="PS51464">
    <property type="entry name" value="SIS"/>
    <property type="match status" value="1"/>
</dbReference>
<reference evidence="7" key="1">
    <citation type="submission" date="2016-10" db="EMBL/GenBank/DDBJ databases">
        <authorList>
            <person name="Varghese N."/>
            <person name="Submissions S."/>
        </authorList>
    </citation>
    <scope>NUCLEOTIDE SEQUENCE [LARGE SCALE GENOMIC DNA]</scope>
    <source>
        <strain evidence="7">KPR-1</strain>
    </source>
</reference>
<dbReference type="InterPro" id="IPR047640">
    <property type="entry name" value="RpiR-like"/>
</dbReference>
<dbReference type="InterPro" id="IPR009057">
    <property type="entry name" value="Homeodomain-like_sf"/>
</dbReference>
<protein>
    <submittedName>
        <fullName evidence="6">Transcriptional regulator, RpiR family</fullName>
    </submittedName>
</protein>
<dbReference type="InterPro" id="IPR000281">
    <property type="entry name" value="HTH_RpiR"/>
</dbReference>
<dbReference type="EMBL" id="FNQV01000007">
    <property type="protein sequence ID" value="SEA32806.1"/>
    <property type="molecule type" value="Genomic_DNA"/>
</dbReference>
<dbReference type="Gene3D" id="3.40.50.10490">
    <property type="entry name" value="Glucose-6-phosphate isomerase like protein, domain 1"/>
    <property type="match status" value="1"/>
</dbReference>
<dbReference type="InterPro" id="IPR001347">
    <property type="entry name" value="SIS_dom"/>
</dbReference>
<dbReference type="OrthoDB" id="370421at2"/>
<dbReference type="GO" id="GO:0003700">
    <property type="term" value="F:DNA-binding transcription factor activity"/>
    <property type="evidence" value="ECO:0007669"/>
    <property type="project" value="InterPro"/>
</dbReference>
<keyword evidence="2" id="KW-0238">DNA-binding</keyword>
<sequence>MSTSDVTSVLRGMLPSLPTKLHRVVTFYLDNPASAPKLTINEVAAATSVAPSTLTRLARMAGYDSFGAFRSALAANWAIRSYTSREDEASSDISADDDLASVVKKIAYLDTESVASTARSIDLDVLARVTERLVGARRILIFGVGASHIVASDLHQKLLRISLPAHSPGEIHTALTMAALLRPGDLLIAFSHSGATPEVLDVAHIARERGCGVLAVTNDRSSELARLADDVLFTAAYETSFRAGATGSRLAQLTVVDCLFIAAAQQTLDESQRALELTFDAIQSRRRNSAAAKPATP</sequence>
<dbReference type="Pfam" id="PF01380">
    <property type="entry name" value="SIS"/>
    <property type="match status" value="1"/>
</dbReference>
<dbReference type="AlphaFoldDB" id="A0A1H4AA83"/>
<dbReference type="SUPFAM" id="SSF46689">
    <property type="entry name" value="Homeodomain-like"/>
    <property type="match status" value="1"/>
</dbReference>
<dbReference type="Gene3D" id="1.10.10.10">
    <property type="entry name" value="Winged helix-like DNA-binding domain superfamily/Winged helix DNA-binding domain"/>
    <property type="match status" value="1"/>
</dbReference>
<evidence type="ECO:0000313" key="6">
    <source>
        <dbReference type="EMBL" id="SEA32806.1"/>
    </source>
</evidence>
<dbReference type="RefSeq" id="WP_092564062.1">
    <property type="nucleotide sequence ID" value="NZ_FNQV01000007.1"/>
</dbReference>
<dbReference type="PANTHER" id="PTHR30514:SF1">
    <property type="entry name" value="HTH-TYPE TRANSCRIPTIONAL REGULATOR HEXR-RELATED"/>
    <property type="match status" value="1"/>
</dbReference>
<dbReference type="SUPFAM" id="SSF53697">
    <property type="entry name" value="SIS domain"/>
    <property type="match status" value="1"/>
</dbReference>
<dbReference type="InterPro" id="IPR036388">
    <property type="entry name" value="WH-like_DNA-bd_sf"/>
</dbReference>
<accession>A0A1H4AA83</accession>
<dbReference type="InterPro" id="IPR046348">
    <property type="entry name" value="SIS_dom_sf"/>
</dbReference>
<proteinExistence type="predicted"/>
<name>A0A1H4AA83_9ACTO</name>
<dbReference type="GO" id="GO:0003677">
    <property type="term" value="F:DNA binding"/>
    <property type="evidence" value="ECO:0007669"/>
    <property type="project" value="UniProtKB-KW"/>
</dbReference>
<dbReference type="PROSITE" id="PS51071">
    <property type="entry name" value="HTH_RPIR"/>
    <property type="match status" value="1"/>
</dbReference>
<keyword evidence="3" id="KW-0804">Transcription</keyword>
<organism evidence="6 7">
    <name type="scientific">Bowdeniella nasicola</name>
    <dbReference type="NCBI Taxonomy" id="208480"/>
    <lineage>
        <taxon>Bacteria</taxon>
        <taxon>Bacillati</taxon>
        <taxon>Actinomycetota</taxon>
        <taxon>Actinomycetes</taxon>
        <taxon>Actinomycetales</taxon>
        <taxon>Actinomycetaceae</taxon>
        <taxon>Bowdeniella</taxon>
    </lineage>
</organism>
<feature type="domain" description="HTH rpiR-type" evidence="4">
    <location>
        <begin position="4"/>
        <end position="80"/>
    </location>
</feature>